<evidence type="ECO:0000313" key="3">
    <source>
        <dbReference type="EMBL" id="NXD15621.1"/>
    </source>
</evidence>
<comment type="caution">
    <text evidence="3">The sequence shown here is derived from an EMBL/GenBank/DDBJ whole genome shotgun (WGS) entry which is preliminary data.</text>
</comment>
<gene>
    <name evidence="3" type="primary">Rab44_1</name>
    <name evidence="3" type="ORF">NOTNIG_R07443</name>
</gene>
<organism evidence="3 4">
    <name type="scientific">Nothocercus nigrocapillus</name>
    <dbReference type="NCBI Taxonomy" id="1977171"/>
    <lineage>
        <taxon>Eukaryota</taxon>
        <taxon>Metazoa</taxon>
        <taxon>Chordata</taxon>
        <taxon>Craniata</taxon>
        <taxon>Vertebrata</taxon>
        <taxon>Euteleostomi</taxon>
        <taxon>Archelosauria</taxon>
        <taxon>Archosauria</taxon>
        <taxon>Dinosauria</taxon>
        <taxon>Saurischia</taxon>
        <taxon>Theropoda</taxon>
        <taxon>Coelurosauria</taxon>
        <taxon>Aves</taxon>
        <taxon>Palaeognathae</taxon>
        <taxon>Tinamiformes</taxon>
        <taxon>Tinamidae</taxon>
        <taxon>Nothocercus</taxon>
    </lineage>
</organism>
<accession>A0A851TII1</accession>
<evidence type="ECO:0000256" key="2">
    <source>
        <dbReference type="SAM" id="MobiDB-lite"/>
    </source>
</evidence>
<feature type="region of interest" description="Disordered" evidence="2">
    <location>
        <begin position="87"/>
        <end position="121"/>
    </location>
</feature>
<proteinExistence type="predicted"/>
<reference evidence="4" key="1">
    <citation type="submission" date="2023-07" db="EMBL/GenBank/DDBJ databases">
        <title>Bird 10,000 Genomes (B10K) Project - Family phase.</title>
        <authorList>
            <person name="Zhang G."/>
        </authorList>
    </citation>
    <scope>NUCLEOTIDE SEQUENCE [LARGE SCALE GENOMIC DNA]</scope>
</reference>
<dbReference type="AlphaFoldDB" id="A0A851TII1"/>
<dbReference type="Proteomes" id="UP000661971">
    <property type="component" value="Unassembled WGS sequence"/>
</dbReference>
<feature type="coiled-coil region" evidence="1">
    <location>
        <begin position="157"/>
        <end position="220"/>
    </location>
</feature>
<feature type="non-terminal residue" evidence="3">
    <location>
        <position position="302"/>
    </location>
</feature>
<feature type="coiled-coil region" evidence="1">
    <location>
        <begin position="261"/>
        <end position="302"/>
    </location>
</feature>
<dbReference type="EMBL" id="WBNA01000323">
    <property type="protein sequence ID" value="NXD15621.1"/>
    <property type="molecule type" value="Genomic_DNA"/>
</dbReference>
<name>A0A851TII1_9AVES</name>
<feature type="compositionally biased region" description="Basic and acidic residues" evidence="2">
    <location>
        <begin position="9"/>
        <end position="22"/>
    </location>
</feature>
<keyword evidence="1" id="KW-0175">Coiled coil</keyword>
<sequence length="302" mass="34483">LGSSRRRQLRELPPEPDAEQKAPDFIQAGEREHRGFVPHADLQELQPEGFPGSVEELEVVLAGLGADGTGRLTDQEFAEGLRQVLGSQRAAHERRTPGTASPGQHPAPGGASSEGADGEERERFSAFMEQLGTDEVLEDGELWELWAKLRRDEPRLLGNLEDFLAKMRRRIQEAKGEREALEVLLNQRVAEHSREVQQLCEALEQQMRRETQRLEQESEARSLRQGTELWRALDARESQVQRLLSAQAELETRCRSLRRSRDAAGTEKRRLERSNRLLQERLQRIRLQLRDTQGRLRAARDA</sequence>
<feature type="non-terminal residue" evidence="3">
    <location>
        <position position="1"/>
    </location>
</feature>
<protein>
    <submittedName>
        <fullName evidence="3">RAB44 protein</fullName>
    </submittedName>
</protein>
<feature type="region of interest" description="Disordered" evidence="2">
    <location>
        <begin position="1"/>
        <end position="51"/>
    </location>
</feature>
<evidence type="ECO:0000256" key="1">
    <source>
        <dbReference type="SAM" id="Coils"/>
    </source>
</evidence>
<evidence type="ECO:0000313" key="4">
    <source>
        <dbReference type="Proteomes" id="UP000661971"/>
    </source>
</evidence>
<keyword evidence="4" id="KW-1185">Reference proteome</keyword>